<dbReference type="EMBL" id="PEBX01000003">
    <property type="protein sequence ID" value="PTQ57716.1"/>
    <property type="molecule type" value="Genomic_DNA"/>
</dbReference>
<keyword evidence="5" id="KW-0283">Flagellar rotation</keyword>
<evidence type="ECO:0000313" key="11">
    <source>
        <dbReference type="Proteomes" id="UP000244338"/>
    </source>
</evidence>
<evidence type="ECO:0000256" key="2">
    <source>
        <dbReference type="ARBA" id="ARBA00009226"/>
    </source>
</evidence>
<keyword evidence="3" id="KW-1003">Cell membrane</keyword>
<dbReference type="PANTHER" id="PTHR43484">
    <property type="match status" value="1"/>
</dbReference>
<evidence type="ECO:0000313" key="10">
    <source>
        <dbReference type="EMBL" id="PTQ57716.1"/>
    </source>
</evidence>
<feature type="compositionally biased region" description="Basic and acidic residues" evidence="7">
    <location>
        <begin position="251"/>
        <end position="269"/>
    </location>
</feature>
<dbReference type="InterPro" id="IPR028976">
    <property type="entry name" value="CheC-like_sf"/>
</dbReference>
<reference evidence="11" key="1">
    <citation type="journal article" date="2018" name="Sci. Rep.">
        <title>Lignite coal burning seam in the remote Altai Mountains harbors a hydrogen-driven thermophilic microbial community.</title>
        <authorList>
            <person name="Kadnikov V.V."/>
            <person name="Mardanov A.V."/>
            <person name="Ivasenko D.A."/>
            <person name="Antsiferov D.V."/>
            <person name="Beletsky A.V."/>
            <person name="Karnachuk O.V."/>
            <person name="Ravin N.V."/>
        </authorList>
    </citation>
    <scope>NUCLEOTIDE SEQUENCE [LARGE SCALE GENOMIC DNA]</scope>
</reference>
<dbReference type="PANTHER" id="PTHR43484:SF1">
    <property type="entry name" value="FLAGELLAR MOTOR SWITCH PROTEIN FLIN"/>
    <property type="match status" value="1"/>
</dbReference>
<dbReference type="GO" id="GO:0071973">
    <property type="term" value="P:bacterial-type flagellum-dependent cell motility"/>
    <property type="evidence" value="ECO:0007669"/>
    <property type="project" value="InterPro"/>
</dbReference>
<evidence type="ECO:0000256" key="4">
    <source>
        <dbReference type="ARBA" id="ARBA00022500"/>
    </source>
</evidence>
<feature type="compositionally biased region" description="Basic and acidic residues" evidence="7">
    <location>
        <begin position="285"/>
        <end position="310"/>
    </location>
</feature>
<evidence type="ECO:0000259" key="9">
    <source>
        <dbReference type="Pfam" id="PF04509"/>
    </source>
</evidence>
<dbReference type="Pfam" id="PF01052">
    <property type="entry name" value="FliMN_C"/>
    <property type="match status" value="1"/>
</dbReference>
<dbReference type="InterPro" id="IPR051469">
    <property type="entry name" value="FliN/MopA/SpaO"/>
</dbReference>
<dbReference type="InterPro" id="IPR018247">
    <property type="entry name" value="EF_Hand_1_Ca_BS"/>
</dbReference>
<dbReference type="NCBIfam" id="NF005995">
    <property type="entry name" value="PRK08119.1"/>
    <property type="match status" value="1"/>
</dbReference>
<accession>A0A2R6Y4W3</accession>
<proteinExistence type="inferred from homology"/>
<dbReference type="Proteomes" id="UP000244338">
    <property type="component" value="Unassembled WGS sequence"/>
</dbReference>
<dbReference type="CDD" id="cd17907">
    <property type="entry name" value="FliY_FliN-Y"/>
    <property type="match status" value="1"/>
</dbReference>
<evidence type="ECO:0000256" key="1">
    <source>
        <dbReference type="ARBA" id="ARBA00004413"/>
    </source>
</evidence>
<protein>
    <submittedName>
        <fullName evidence="10">Flagellar motor switch protein FliN</fullName>
    </submittedName>
</protein>
<name>A0A2R6Y4W3_9BACL</name>
<dbReference type="InterPro" id="IPR001543">
    <property type="entry name" value="FliN-like_C"/>
</dbReference>
<dbReference type="AlphaFoldDB" id="A0A2R6Y4W3"/>
<feature type="domain" description="CheC-like protein" evidence="9">
    <location>
        <begin position="139"/>
        <end position="176"/>
    </location>
</feature>
<keyword evidence="4" id="KW-0145">Chemotaxis</keyword>
<evidence type="ECO:0000256" key="6">
    <source>
        <dbReference type="ARBA" id="ARBA00023136"/>
    </source>
</evidence>
<keyword evidence="10" id="KW-0966">Cell projection</keyword>
<dbReference type="GO" id="GO:0016787">
    <property type="term" value="F:hydrolase activity"/>
    <property type="evidence" value="ECO:0007669"/>
    <property type="project" value="InterPro"/>
</dbReference>
<dbReference type="SUPFAM" id="SSF101801">
    <property type="entry name" value="Surface presentation of antigens (SPOA)"/>
    <property type="match status" value="1"/>
</dbReference>
<sequence>MADSNPNDFLSQEEIDALLRGETEKAANEDAQNASEDTLSLLERDVLGEIGNISFGTASTTLSVILNQKVDITTPRVDIIEVEKFGELFTYPHVAVSVDYTDGLKGTNVYFLKIEDAGVIANLMMGGDGNYTGETLGELELSAVQEAMNQMMGSAATSMATLLHQPVNISPPKVNILDMPSGDRLDQFAMEKEIVRVSFRLNIGSLVDSSIMQLTPIPFAKALVSKLMHGDVDKEESEVPVVHTVEGASSGKEDDRTVAKSEEALRDSPPEQQHQIAPEVQEGSRISREPETLPEREGVRASNRHQEAMSDRQGGVQAAPVAFTDFADFTRTERKSPDNLDLLLDVPLQVTVELGRTKKTIKEILQFAPGSIIELDKLAGEPVDIFVNQKLIARGEVVVIDENFGVRLTHIVDQWERLKTLD</sequence>
<dbReference type="GO" id="GO:0003774">
    <property type="term" value="F:cytoskeletal motor activity"/>
    <property type="evidence" value="ECO:0007669"/>
    <property type="project" value="InterPro"/>
</dbReference>
<comment type="similarity">
    <text evidence="2">Belongs to the FliN/MopA/SpaO family.</text>
</comment>
<evidence type="ECO:0000256" key="7">
    <source>
        <dbReference type="SAM" id="MobiDB-lite"/>
    </source>
</evidence>
<comment type="subcellular location">
    <subcellularLocation>
        <location evidence="1">Cell membrane</location>
        <topology evidence="1">Peripheral membrane protein</topology>
        <orientation evidence="1">Cytoplasmic side</orientation>
    </subcellularLocation>
</comment>
<dbReference type="InterPro" id="IPR036429">
    <property type="entry name" value="SpoA-like_sf"/>
</dbReference>
<comment type="caution">
    <text evidence="10">The sequence shown here is derived from an EMBL/GenBank/DDBJ whole genome shotgun (WGS) entry which is preliminary data.</text>
</comment>
<organism evidence="10 11">
    <name type="scientific">Candidatus Carbonibacillus altaicus</name>
    <dbReference type="NCBI Taxonomy" id="2163959"/>
    <lineage>
        <taxon>Bacteria</taxon>
        <taxon>Bacillati</taxon>
        <taxon>Bacillota</taxon>
        <taxon>Bacilli</taxon>
        <taxon>Bacillales</taxon>
        <taxon>Candidatus Carbonibacillus</taxon>
    </lineage>
</organism>
<dbReference type="Pfam" id="PF04509">
    <property type="entry name" value="CheC"/>
    <property type="match status" value="2"/>
</dbReference>
<dbReference type="InterPro" id="IPR012826">
    <property type="entry name" value="FliN"/>
</dbReference>
<evidence type="ECO:0000256" key="3">
    <source>
        <dbReference type="ARBA" id="ARBA00022475"/>
    </source>
</evidence>
<evidence type="ECO:0000256" key="5">
    <source>
        <dbReference type="ARBA" id="ARBA00022779"/>
    </source>
</evidence>
<feature type="domain" description="Flagellar motor switch protein FliN-like C-terminal" evidence="8">
    <location>
        <begin position="342"/>
        <end position="412"/>
    </location>
</feature>
<dbReference type="PRINTS" id="PR00956">
    <property type="entry name" value="FLGMOTORFLIN"/>
</dbReference>
<dbReference type="GO" id="GO:0006935">
    <property type="term" value="P:chemotaxis"/>
    <property type="evidence" value="ECO:0007669"/>
    <property type="project" value="UniProtKB-KW"/>
</dbReference>
<dbReference type="NCBIfam" id="TIGR02480">
    <property type="entry name" value="fliN"/>
    <property type="match status" value="1"/>
</dbReference>
<evidence type="ECO:0000259" key="8">
    <source>
        <dbReference type="Pfam" id="PF01052"/>
    </source>
</evidence>
<dbReference type="InterPro" id="IPR001172">
    <property type="entry name" value="FliN_T3SS_HrcQb"/>
</dbReference>
<dbReference type="PROSITE" id="PS00018">
    <property type="entry name" value="EF_HAND_1"/>
    <property type="match status" value="1"/>
</dbReference>
<dbReference type="Gene3D" id="3.40.1550.10">
    <property type="entry name" value="CheC-like"/>
    <property type="match status" value="1"/>
</dbReference>
<gene>
    <name evidence="10" type="ORF">BSOLF_0911</name>
</gene>
<dbReference type="InterPro" id="IPR007597">
    <property type="entry name" value="CheC"/>
</dbReference>
<keyword evidence="10" id="KW-0282">Flagellum</keyword>
<dbReference type="GO" id="GO:0005886">
    <property type="term" value="C:plasma membrane"/>
    <property type="evidence" value="ECO:0007669"/>
    <property type="project" value="UniProtKB-SubCell"/>
</dbReference>
<keyword evidence="10" id="KW-0969">Cilium</keyword>
<dbReference type="Gene3D" id="2.30.330.10">
    <property type="entry name" value="SpoA-like"/>
    <property type="match status" value="1"/>
</dbReference>
<feature type="region of interest" description="Disordered" evidence="7">
    <location>
        <begin position="232"/>
        <end position="317"/>
    </location>
</feature>
<dbReference type="GO" id="GO:0009425">
    <property type="term" value="C:bacterial-type flagellum basal body"/>
    <property type="evidence" value="ECO:0007669"/>
    <property type="project" value="InterPro"/>
</dbReference>
<dbReference type="SUPFAM" id="SSF103039">
    <property type="entry name" value="CheC-like"/>
    <property type="match status" value="1"/>
</dbReference>
<keyword evidence="6" id="KW-0472">Membrane</keyword>
<feature type="domain" description="CheC-like protein" evidence="9">
    <location>
        <begin position="43"/>
        <end position="77"/>
    </location>
</feature>